<name>A0ABR4R4I2_9BORD</name>
<feature type="domain" description="Amidohydrolase-related" evidence="1">
    <location>
        <begin position="19"/>
        <end position="273"/>
    </location>
</feature>
<dbReference type="Pfam" id="PF04909">
    <property type="entry name" value="Amidohydro_2"/>
    <property type="match status" value="1"/>
</dbReference>
<sequence>MIACRSMTPMFDLPPGAADCHAHVLRTGLPLVAGRHSAPLRDAEVQEYLGVLDAHGLRYGVLTAPSFYGSDNQLLLQALAAAGGRLRGTAIVEPEAGDAELDALYARGVRGIRLNWLRRASLPDSGSPAYRRLYARLRERGMHVEVYVEAEHLPGVLPPILESGVALVLDHFAGLGGAPVALDTLLAAFAQGRTWVKLSAPYRLGGRDPVALTDLLLRECGAERLLWGTDWPWVSHEDEVHYALCLQWLHEWLPDSAIRNIILRDTPRALFGFDD</sequence>
<dbReference type="InterPro" id="IPR006680">
    <property type="entry name" value="Amidohydro-rel"/>
</dbReference>
<reference evidence="2 3" key="1">
    <citation type="submission" date="2014-03" db="EMBL/GenBank/DDBJ databases">
        <title>Genome sequence of Bordetella hinzii.</title>
        <authorList>
            <person name="Register K."/>
            <person name="Harvill E."/>
            <person name="Goodfield L.L."/>
            <person name="Ivanov Y.V."/>
            <person name="Meyer J.A."/>
            <person name="Muse S.J."/>
            <person name="Jacobs N."/>
            <person name="Bendor L."/>
            <person name="Smallridge W.E."/>
            <person name="Brinkac L.M."/>
            <person name="Sanka R."/>
            <person name="Kim M."/>
            <person name="Losada L."/>
        </authorList>
    </citation>
    <scope>NUCLEOTIDE SEQUENCE [LARGE SCALE GENOMIC DNA]</scope>
    <source>
        <strain evidence="2 3">OH87 BAL007II</strain>
    </source>
</reference>
<dbReference type="SUPFAM" id="SSF51556">
    <property type="entry name" value="Metallo-dependent hydrolases"/>
    <property type="match status" value="1"/>
</dbReference>
<dbReference type="Proteomes" id="UP000025748">
    <property type="component" value="Unassembled WGS sequence"/>
</dbReference>
<dbReference type="Gene3D" id="3.20.20.140">
    <property type="entry name" value="Metal-dependent hydrolases"/>
    <property type="match status" value="1"/>
</dbReference>
<gene>
    <name evidence="2" type="ORF">L544_1764</name>
</gene>
<organism evidence="2 3">
    <name type="scientific">Bordetella hinzii OH87 BAL007II</name>
    <dbReference type="NCBI Taxonomy" id="1331262"/>
    <lineage>
        <taxon>Bacteria</taxon>
        <taxon>Pseudomonadati</taxon>
        <taxon>Pseudomonadota</taxon>
        <taxon>Betaproteobacteria</taxon>
        <taxon>Burkholderiales</taxon>
        <taxon>Alcaligenaceae</taxon>
        <taxon>Bordetella</taxon>
    </lineage>
</organism>
<dbReference type="EMBL" id="JHEM01000008">
    <property type="protein sequence ID" value="KCB25369.1"/>
    <property type="molecule type" value="Genomic_DNA"/>
</dbReference>
<proteinExistence type="predicted"/>
<keyword evidence="3" id="KW-1185">Reference proteome</keyword>
<dbReference type="InterPro" id="IPR052358">
    <property type="entry name" value="Aro_Compnd_Degr_Hydrolases"/>
</dbReference>
<dbReference type="PANTHER" id="PTHR35563">
    <property type="entry name" value="BARREL METAL-DEPENDENT HYDROLASE, PUTATIVE (AFU_ORTHOLOGUE AFUA_1G16240)-RELATED"/>
    <property type="match status" value="1"/>
</dbReference>
<dbReference type="InterPro" id="IPR032466">
    <property type="entry name" value="Metal_Hydrolase"/>
</dbReference>
<evidence type="ECO:0000313" key="2">
    <source>
        <dbReference type="EMBL" id="KCB25369.1"/>
    </source>
</evidence>
<protein>
    <submittedName>
        <fullName evidence="2">Amidohydrolase family protein</fullName>
    </submittedName>
</protein>
<comment type="caution">
    <text evidence="2">The sequence shown here is derived from an EMBL/GenBank/DDBJ whole genome shotgun (WGS) entry which is preliminary data.</text>
</comment>
<evidence type="ECO:0000313" key="3">
    <source>
        <dbReference type="Proteomes" id="UP000025748"/>
    </source>
</evidence>
<evidence type="ECO:0000259" key="1">
    <source>
        <dbReference type="Pfam" id="PF04909"/>
    </source>
</evidence>
<dbReference type="PANTHER" id="PTHR35563:SF2">
    <property type="entry name" value="BARREL METAL-DEPENDENT HYDROLASE, PUTATIVE (AFU_ORTHOLOGUE AFUA_1G16240)-RELATED"/>
    <property type="match status" value="1"/>
</dbReference>
<accession>A0ABR4R4I2</accession>